<dbReference type="InterPro" id="IPR050357">
    <property type="entry name" value="Arrestin_domain-protein"/>
</dbReference>
<gene>
    <name evidence="3" type="primary">Contig11440.g12240</name>
    <name evidence="3" type="ORF">STYLEM_5081</name>
</gene>
<feature type="domain" description="Arrestin C-terminal-like" evidence="2">
    <location>
        <begin position="195"/>
        <end position="347"/>
    </location>
</feature>
<dbReference type="InterPro" id="IPR014756">
    <property type="entry name" value="Ig_E-set"/>
</dbReference>
<dbReference type="Proteomes" id="UP000039865">
    <property type="component" value="Unassembled WGS sequence"/>
</dbReference>
<dbReference type="GO" id="GO:0005737">
    <property type="term" value="C:cytoplasm"/>
    <property type="evidence" value="ECO:0007669"/>
    <property type="project" value="TreeGrafter"/>
</dbReference>
<keyword evidence="4" id="KW-1185">Reference proteome</keyword>
<dbReference type="InParanoid" id="A0A078A1T8"/>
<feature type="domain" description="Arrestin-like N-terminal" evidence="1">
    <location>
        <begin position="20"/>
        <end position="151"/>
    </location>
</feature>
<dbReference type="SUPFAM" id="SSF81296">
    <property type="entry name" value="E set domains"/>
    <property type="match status" value="1"/>
</dbReference>
<dbReference type="OMA" id="YVCCCIN"/>
<dbReference type="Pfam" id="PF02752">
    <property type="entry name" value="Arrestin_C"/>
    <property type="match status" value="1"/>
</dbReference>
<dbReference type="InterPro" id="IPR014752">
    <property type="entry name" value="Arrestin-like_C"/>
</dbReference>
<dbReference type="InterPro" id="IPR011022">
    <property type="entry name" value="Arrestin_C-like"/>
</dbReference>
<proteinExistence type="predicted"/>
<dbReference type="PANTHER" id="PTHR11188">
    <property type="entry name" value="ARRESTIN DOMAIN CONTAINING PROTEIN"/>
    <property type="match status" value="1"/>
</dbReference>
<dbReference type="InterPro" id="IPR011021">
    <property type="entry name" value="Arrestin-like_N"/>
</dbReference>
<evidence type="ECO:0000259" key="1">
    <source>
        <dbReference type="Pfam" id="PF00339"/>
    </source>
</evidence>
<dbReference type="AlphaFoldDB" id="A0A078A1T8"/>
<evidence type="ECO:0000313" key="3">
    <source>
        <dbReference type="EMBL" id="CDW76085.1"/>
    </source>
</evidence>
<reference evidence="3 4" key="1">
    <citation type="submission" date="2014-06" db="EMBL/GenBank/DDBJ databases">
        <authorList>
            <person name="Swart Estienne"/>
        </authorList>
    </citation>
    <scope>NUCLEOTIDE SEQUENCE [LARGE SCALE GENOMIC DNA]</scope>
    <source>
        <strain evidence="3 4">130c</strain>
    </source>
</reference>
<evidence type="ECO:0000259" key="2">
    <source>
        <dbReference type="Pfam" id="PF02752"/>
    </source>
</evidence>
<dbReference type="Gene3D" id="2.60.40.640">
    <property type="match status" value="2"/>
</dbReference>
<dbReference type="PANTHER" id="PTHR11188:SF17">
    <property type="entry name" value="FI21816P1"/>
    <property type="match status" value="1"/>
</dbReference>
<dbReference type="GO" id="GO:0015031">
    <property type="term" value="P:protein transport"/>
    <property type="evidence" value="ECO:0007669"/>
    <property type="project" value="TreeGrafter"/>
</dbReference>
<evidence type="ECO:0000313" key="4">
    <source>
        <dbReference type="Proteomes" id="UP000039865"/>
    </source>
</evidence>
<dbReference type="OrthoDB" id="7785529at2759"/>
<name>A0A078A1T8_STYLE</name>
<dbReference type="Pfam" id="PF00339">
    <property type="entry name" value="Arrestin_N"/>
    <property type="match status" value="1"/>
</dbReference>
<accession>A0A078A1T8</accession>
<sequence>MGNIDSRSQFEFGYLMVQTDKPFYEPGEVITGKVYIRCNTPYDAKHIILKIKGKEKGSWIQTVHRTVRNPDGTSRTVSEKIKRKSRRNIMESKAPCFVFTQGLIPGDYVVPFSFSLPSGIPSSMHFMNRGDLRHPKAQVKYSIKAFIETNTHGVGMGYKQILLVREHPPNFEVNIERTSENLVKTWCCVNQGFSKIMVRFEKNTFLPYEKCKTQILLDNSRCNIALKTVRFCIEQEIVINCNGHVYRGTKVLKEKHDDGVPARHPQISEREIEIDLSEIKYPVPEHRRKRGQLRKVTPEEAFQMGQAQPACHGLIIRNEYFLTVKTVFEGCTCCADLPMAKIPLVIIPYISLVSEGYSVPPDYNPMIQKHCDIALQF</sequence>
<protein>
    <submittedName>
        <fullName evidence="3">Uncharacterized protein</fullName>
    </submittedName>
</protein>
<organism evidence="3 4">
    <name type="scientific">Stylonychia lemnae</name>
    <name type="common">Ciliate</name>
    <dbReference type="NCBI Taxonomy" id="5949"/>
    <lineage>
        <taxon>Eukaryota</taxon>
        <taxon>Sar</taxon>
        <taxon>Alveolata</taxon>
        <taxon>Ciliophora</taxon>
        <taxon>Intramacronucleata</taxon>
        <taxon>Spirotrichea</taxon>
        <taxon>Stichotrichia</taxon>
        <taxon>Sporadotrichida</taxon>
        <taxon>Oxytrichidae</taxon>
        <taxon>Stylonychinae</taxon>
        <taxon>Stylonychia</taxon>
    </lineage>
</organism>
<dbReference type="EMBL" id="CCKQ01004933">
    <property type="protein sequence ID" value="CDW76085.1"/>
    <property type="molecule type" value="Genomic_DNA"/>
</dbReference>